<proteinExistence type="predicted"/>
<protein>
    <submittedName>
        <fullName evidence="1">Uncharacterized protein</fullName>
    </submittedName>
</protein>
<organism evidence="1 2">
    <name type="scientific">Stenotrophomonas tumulicola</name>
    <dbReference type="NCBI Taxonomy" id="1685415"/>
    <lineage>
        <taxon>Bacteria</taxon>
        <taxon>Pseudomonadati</taxon>
        <taxon>Pseudomonadota</taxon>
        <taxon>Gammaproteobacteria</taxon>
        <taxon>Lysobacterales</taxon>
        <taxon>Lysobacteraceae</taxon>
        <taxon>Stenotrophomonas</taxon>
    </lineage>
</organism>
<keyword evidence="2" id="KW-1185">Reference proteome</keyword>
<sequence>MNDQPGFELVLPLLQAAREQTITGLRHSPADPVLRERLRQLDRAMGCLQLCAAHLITGSARISALPWAGNAFGSYGVIELDEEGEPATGALLQLNGQQVDLLPGDLLVQGVGPPPGVDNA</sequence>
<evidence type="ECO:0000313" key="2">
    <source>
        <dbReference type="Proteomes" id="UP000547058"/>
    </source>
</evidence>
<dbReference type="Proteomes" id="UP000547058">
    <property type="component" value="Unassembled WGS sequence"/>
</dbReference>
<name>A0A7W3FNN2_9GAMM</name>
<dbReference type="AlphaFoldDB" id="A0A7W3FNN2"/>
<gene>
    <name evidence="1" type="ORF">H4O11_14095</name>
</gene>
<accession>A0A7W3FNN2</accession>
<dbReference type="EMBL" id="JACGXS010000007">
    <property type="protein sequence ID" value="MBA8682931.1"/>
    <property type="molecule type" value="Genomic_DNA"/>
</dbReference>
<evidence type="ECO:0000313" key="1">
    <source>
        <dbReference type="EMBL" id="MBA8682931.1"/>
    </source>
</evidence>
<reference evidence="1 2" key="1">
    <citation type="submission" date="2020-08" db="EMBL/GenBank/DDBJ databases">
        <title>Stenotrophomonas tumulicola JCM 30961.</title>
        <authorList>
            <person name="Deng Y."/>
        </authorList>
    </citation>
    <scope>NUCLEOTIDE SEQUENCE [LARGE SCALE GENOMIC DNA]</scope>
    <source>
        <strain evidence="1 2">JCM 30961</strain>
    </source>
</reference>
<dbReference type="RefSeq" id="WP_182340058.1">
    <property type="nucleotide sequence ID" value="NZ_JACGXS010000007.1"/>
</dbReference>
<comment type="caution">
    <text evidence="1">The sequence shown here is derived from an EMBL/GenBank/DDBJ whole genome shotgun (WGS) entry which is preliminary data.</text>
</comment>